<dbReference type="AlphaFoldDB" id="A0A401QAB4"/>
<protein>
    <submittedName>
        <fullName evidence="4">Uncharacterized protein</fullName>
    </submittedName>
</protein>
<dbReference type="PANTHER" id="PTHR24300">
    <property type="entry name" value="CYTOCHROME P450 508A4-RELATED"/>
    <property type="match status" value="1"/>
</dbReference>
<dbReference type="Gene3D" id="1.10.630.10">
    <property type="entry name" value="Cytochrome P450"/>
    <property type="match status" value="1"/>
</dbReference>
<dbReference type="SUPFAM" id="SSF48264">
    <property type="entry name" value="Cytochrome P450"/>
    <property type="match status" value="1"/>
</dbReference>
<accession>A0A401QAB4</accession>
<reference evidence="4 5" key="1">
    <citation type="journal article" date="2018" name="Nat. Ecol. Evol.">
        <title>Shark genomes provide insights into elasmobranch evolution and the origin of vertebrates.</title>
        <authorList>
            <person name="Hara Y"/>
            <person name="Yamaguchi K"/>
            <person name="Onimaru K"/>
            <person name="Kadota M"/>
            <person name="Koyanagi M"/>
            <person name="Keeley SD"/>
            <person name="Tatsumi K"/>
            <person name="Tanaka K"/>
            <person name="Motone F"/>
            <person name="Kageyama Y"/>
            <person name="Nozu R"/>
            <person name="Adachi N"/>
            <person name="Nishimura O"/>
            <person name="Nakagawa R"/>
            <person name="Tanegashima C"/>
            <person name="Kiyatake I"/>
            <person name="Matsumoto R"/>
            <person name="Murakumo K"/>
            <person name="Nishida K"/>
            <person name="Terakita A"/>
            <person name="Kuratani S"/>
            <person name="Sato K"/>
            <person name="Hyodo S Kuraku.S."/>
        </authorList>
    </citation>
    <scope>NUCLEOTIDE SEQUENCE [LARGE SCALE GENOMIC DNA]</scope>
</reference>
<evidence type="ECO:0000313" key="4">
    <source>
        <dbReference type="EMBL" id="GCB82324.1"/>
    </source>
</evidence>
<gene>
    <name evidence="4" type="ORF">scyTo_0023073</name>
</gene>
<name>A0A401QAB4_SCYTO</name>
<dbReference type="Proteomes" id="UP000288216">
    <property type="component" value="Unassembled WGS sequence"/>
</dbReference>
<keyword evidence="2" id="KW-0479">Metal-binding</keyword>
<dbReference type="InterPro" id="IPR001128">
    <property type="entry name" value="Cyt_P450"/>
</dbReference>
<comment type="caution">
    <text evidence="4">The sequence shown here is derived from an EMBL/GenBank/DDBJ whole genome shotgun (WGS) entry which is preliminary data.</text>
</comment>
<dbReference type="GO" id="GO:0005737">
    <property type="term" value="C:cytoplasm"/>
    <property type="evidence" value="ECO:0007669"/>
    <property type="project" value="TreeGrafter"/>
</dbReference>
<dbReference type="InterPro" id="IPR050182">
    <property type="entry name" value="Cytochrome_P450_fam2"/>
</dbReference>
<dbReference type="EMBL" id="BFAA01025988">
    <property type="protein sequence ID" value="GCB82324.1"/>
    <property type="molecule type" value="Genomic_DNA"/>
</dbReference>
<sequence>MGKKSTEGKIAEEVNFLVNILERYKGQPFETAQIVSSAVSNIICSIIFGQRFDYEDELFISLTTMMDEITRLGGTAPIHVIIFVCYSDKVACLCA</sequence>
<evidence type="ECO:0000313" key="5">
    <source>
        <dbReference type="Proteomes" id="UP000288216"/>
    </source>
</evidence>
<dbReference type="GO" id="GO:0005506">
    <property type="term" value="F:iron ion binding"/>
    <property type="evidence" value="ECO:0007669"/>
    <property type="project" value="InterPro"/>
</dbReference>
<dbReference type="GO" id="GO:0016712">
    <property type="term" value="F:oxidoreductase activity, acting on paired donors, with incorporation or reduction of molecular oxygen, reduced flavin or flavoprotein as one donor, and incorporation of one atom of oxygen"/>
    <property type="evidence" value="ECO:0007669"/>
    <property type="project" value="TreeGrafter"/>
</dbReference>
<keyword evidence="5" id="KW-1185">Reference proteome</keyword>
<dbReference type="Pfam" id="PF00067">
    <property type="entry name" value="p450"/>
    <property type="match status" value="1"/>
</dbReference>
<dbReference type="GO" id="GO:0006805">
    <property type="term" value="P:xenobiotic metabolic process"/>
    <property type="evidence" value="ECO:0007669"/>
    <property type="project" value="TreeGrafter"/>
</dbReference>
<evidence type="ECO:0000256" key="3">
    <source>
        <dbReference type="ARBA" id="ARBA00023004"/>
    </source>
</evidence>
<dbReference type="GO" id="GO:0020037">
    <property type="term" value="F:heme binding"/>
    <property type="evidence" value="ECO:0007669"/>
    <property type="project" value="InterPro"/>
</dbReference>
<dbReference type="OrthoDB" id="2789670at2759"/>
<dbReference type="PANTHER" id="PTHR24300:SF319">
    <property type="entry name" value="CYTOCHROME P450, FAMILY 2, SUBFAMILY AC, POLYPEPTIDE 1"/>
    <property type="match status" value="1"/>
</dbReference>
<dbReference type="InterPro" id="IPR036396">
    <property type="entry name" value="Cyt_P450_sf"/>
</dbReference>
<evidence type="ECO:0000256" key="1">
    <source>
        <dbReference type="ARBA" id="ARBA00010617"/>
    </source>
</evidence>
<dbReference type="GO" id="GO:0006082">
    <property type="term" value="P:organic acid metabolic process"/>
    <property type="evidence" value="ECO:0007669"/>
    <property type="project" value="TreeGrafter"/>
</dbReference>
<proteinExistence type="inferred from homology"/>
<comment type="similarity">
    <text evidence="1">Belongs to the cytochrome P450 family.</text>
</comment>
<dbReference type="STRING" id="75743.A0A401QAB4"/>
<organism evidence="4 5">
    <name type="scientific">Scyliorhinus torazame</name>
    <name type="common">Cloudy catshark</name>
    <name type="synonym">Catulus torazame</name>
    <dbReference type="NCBI Taxonomy" id="75743"/>
    <lineage>
        <taxon>Eukaryota</taxon>
        <taxon>Metazoa</taxon>
        <taxon>Chordata</taxon>
        <taxon>Craniata</taxon>
        <taxon>Vertebrata</taxon>
        <taxon>Chondrichthyes</taxon>
        <taxon>Elasmobranchii</taxon>
        <taxon>Galeomorphii</taxon>
        <taxon>Galeoidea</taxon>
        <taxon>Carcharhiniformes</taxon>
        <taxon>Scyliorhinidae</taxon>
        <taxon>Scyliorhinus</taxon>
    </lineage>
</organism>
<keyword evidence="3" id="KW-0408">Iron</keyword>
<evidence type="ECO:0000256" key="2">
    <source>
        <dbReference type="ARBA" id="ARBA00022723"/>
    </source>
</evidence>